<name>A0ACA9PAZ6_9GLOM</name>
<accession>A0ACA9PAZ6</accession>
<reference evidence="1" key="1">
    <citation type="submission" date="2021-06" db="EMBL/GenBank/DDBJ databases">
        <authorList>
            <person name="Kallberg Y."/>
            <person name="Tangrot J."/>
            <person name="Rosling A."/>
        </authorList>
    </citation>
    <scope>NUCLEOTIDE SEQUENCE</scope>
    <source>
        <strain evidence="1">28 12/20/2015</strain>
    </source>
</reference>
<evidence type="ECO:0000313" key="1">
    <source>
        <dbReference type="EMBL" id="CAG8693948.1"/>
    </source>
</evidence>
<protein>
    <submittedName>
        <fullName evidence="1">4416_t:CDS:1</fullName>
    </submittedName>
</protein>
<dbReference type="EMBL" id="CAJVPW010021560">
    <property type="protein sequence ID" value="CAG8693948.1"/>
    <property type="molecule type" value="Genomic_DNA"/>
</dbReference>
<evidence type="ECO:0000313" key="2">
    <source>
        <dbReference type="Proteomes" id="UP000789366"/>
    </source>
</evidence>
<organism evidence="1 2">
    <name type="scientific">Cetraspora pellucida</name>
    <dbReference type="NCBI Taxonomy" id="1433469"/>
    <lineage>
        <taxon>Eukaryota</taxon>
        <taxon>Fungi</taxon>
        <taxon>Fungi incertae sedis</taxon>
        <taxon>Mucoromycota</taxon>
        <taxon>Glomeromycotina</taxon>
        <taxon>Glomeromycetes</taxon>
        <taxon>Diversisporales</taxon>
        <taxon>Gigasporaceae</taxon>
        <taxon>Cetraspora</taxon>
    </lineage>
</organism>
<dbReference type="Proteomes" id="UP000789366">
    <property type="component" value="Unassembled WGS sequence"/>
</dbReference>
<comment type="caution">
    <text evidence="1">The sequence shown here is derived from an EMBL/GenBank/DDBJ whole genome shotgun (WGS) entry which is preliminary data.</text>
</comment>
<gene>
    <name evidence="1" type="ORF">SPELUC_LOCUS10909</name>
</gene>
<feature type="non-terminal residue" evidence="1">
    <location>
        <position position="81"/>
    </location>
</feature>
<proteinExistence type="predicted"/>
<keyword evidence="2" id="KW-1185">Reference proteome</keyword>
<sequence>MDSIVLNLEKQLDNEIGLSQSVSNKSDTQKYENPKKCEDSHNSEPESLLRSELESLLGSEPKSQLGFEPESPLERKPESPL</sequence>